<evidence type="ECO:0000256" key="1">
    <source>
        <dbReference type="ARBA" id="ARBA00022884"/>
    </source>
</evidence>
<name>A0A1Y2FPB0_9FUNG</name>
<dbReference type="InterPro" id="IPR051229">
    <property type="entry name" value="ALYREF_mRNA_export"/>
</dbReference>
<dbReference type="InterPro" id="IPR012677">
    <property type="entry name" value="Nucleotide-bd_a/b_plait_sf"/>
</dbReference>
<dbReference type="PANTHER" id="PTHR19965">
    <property type="entry name" value="RNA AND EXPORT FACTOR BINDING PROTEIN"/>
    <property type="match status" value="1"/>
</dbReference>
<dbReference type="PANTHER" id="PTHR19965:SF35">
    <property type="entry name" value="RNA ANNEALING PROTEIN YRA1"/>
    <property type="match status" value="1"/>
</dbReference>
<dbReference type="SUPFAM" id="SSF54928">
    <property type="entry name" value="RNA-binding domain, RBD"/>
    <property type="match status" value="1"/>
</dbReference>
<dbReference type="Proteomes" id="UP000193920">
    <property type="component" value="Unassembled WGS sequence"/>
</dbReference>
<dbReference type="EMBL" id="MCOG01000003">
    <property type="protein sequence ID" value="ORY85821.1"/>
    <property type="molecule type" value="Genomic_DNA"/>
</dbReference>
<sequence>MSINRSIYYKIFNNNNSNNNSNIKKRINYFNITTDNISIKSPVKSAAINFLSNGKSKGTGQVIFIRSNDTRWTIDKYNNVELDGRPMKIEVELSLSVLKQNN</sequence>
<keyword evidence="1" id="KW-0694">RNA-binding</keyword>
<dbReference type="InterPro" id="IPR035979">
    <property type="entry name" value="RBD_domain_sf"/>
</dbReference>
<gene>
    <name evidence="2" type="ORF">LY90DRAFT_498925</name>
</gene>
<dbReference type="GO" id="GO:0005634">
    <property type="term" value="C:nucleus"/>
    <property type="evidence" value="ECO:0007669"/>
    <property type="project" value="TreeGrafter"/>
</dbReference>
<dbReference type="AlphaFoldDB" id="A0A1Y2FPB0"/>
<protein>
    <recommendedName>
        <fullName evidence="4">RRM domain-containing protein</fullName>
    </recommendedName>
</protein>
<evidence type="ECO:0000313" key="3">
    <source>
        <dbReference type="Proteomes" id="UP000193920"/>
    </source>
</evidence>
<organism evidence="2 3">
    <name type="scientific">Neocallimastix californiae</name>
    <dbReference type="NCBI Taxonomy" id="1754190"/>
    <lineage>
        <taxon>Eukaryota</taxon>
        <taxon>Fungi</taxon>
        <taxon>Fungi incertae sedis</taxon>
        <taxon>Chytridiomycota</taxon>
        <taxon>Chytridiomycota incertae sedis</taxon>
        <taxon>Neocallimastigomycetes</taxon>
        <taxon>Neocallimastigales</taxon>
        <taxon>Neocallimastigaceae</taxon>
        <taxon>Neocallimastix</taxon>
    </lineage>
</organism>
<comment type="caution">
    <text evidence="2">The sequence shown here is derived from an EMBL/GenBank/DDBJ whole genome shotgun (WGS) entry which is preliminary data.</text>
</comment>
<proteinExistence type="predicted"/>
<dbReference type="STRING" id="1754190.A0A1Y2FPB0"/>
<dbReference type="GO" id="GO:0003729">
    <property type="term" value="F:mRNA binding"/>
    <property type="evidence" value="ECO:0007669"/>
    <property type="project" value="TreeGrafter"/>
</dbReference>
<evidence type="ECO:0000313" key="2">
    <source>
        <dbReference type="EMBL" id="ORY85821.1"/>
    </source>
</evidence>
<dbReference type="GO" id="GO:0006406">
    <property type="term" value="P:mRNA export from nucleus"/>
    <property type="evidence" value="ECO:0007669"/>
    <property type="project" value="TreeGrafter"/>
</dbReference>
<keyword evidence="3" id="KW-1185">Reference proteome</keyword>
<dbReference type="Gene3D" id="3.30.70.330">
    <property type="match status" value="1"/>
</dbReference>
<accession>A0A1Y2FPB0</accession>
<reference evidence="2 3" key="1">
    <citation type="submission" date="2016-08" db="EMBL/GenBank/DDBJ databases">
        <title>A Parts List for Fungal Cellulosomes Revealed by Comparative Genomics.</title>
        <authorList>
            <consortium name="DOE Joint Genome Institute"/>
            <person name="Haitjema C.H."/>
            <person name="Gilmore S.P."/>
            <person name="Henske J.K."/>
            <person name="Solomon K.V."/>
            <person name="De Groot R."/>
            <person name="Kuo A."/>
            <person name="Mondo S.J."/>
            <person name="Salamov A.A."/>
            <person name="Labutti K."/>
            <person name="Zhao Z."/>
            <person name="Chiniquy J."/>
            <person name="Barry K."/>
            <person name="Brewer H.M."/>
            <person name="Purvine S.O."/>
            <person name="Wright A.T."/>
            <person name="Boxma B."/>
            <person name="Van Alen T."/>
            <person name="Hackstein J.H."/>
            <person name="Baker S.E."/>
            <person name="Grigoriev I.V."/>
            <person name="O'Malley M.A."/>
        </authorList>
    </citation>
    <scope>NUCLEOTIDE SEQUENCE [LARGE SCALE GENOMIC DNA]</scope>
    <source>
        <strain evidence="2 3">G1</strain>
    </source>
</reference>
<dbReference type="OrthoDB" id="346839at2759"/>
<evidence type="ECO:0008006" key="4">
    <source>
        <dbReference type="Google" id="ProtNLM"/>
    </source>
</evidence>